<dbReference type="EMBL" id="CP055899">
    <property type="protein sequence ID" value="QKX57394.1"/>
    <property type="molecule type" value="Genomic_DNA"/>
</dbReference>
<dbReference type="Gene3D" id="3.40.50.300">
    <property type="entry name" value="P-loop containing nucleotide triphosphate hydrolases"/>
    <property type="match status" value="1"/>
</dbReference>
<dbReference type="AlphaFoldDB" id="A0A7H8QTS7"/>
<dbReference type="KEGG" id="trg:TRUGW13939_04506"/>
<keyword evidence="5" id="KW-1185">Reference proteome</keyword>
<name>A0A7H8QTS7_TALRU</name>
<dbReference type="SUPFAM" id="SSF52540">
    <property type="entry name" value="P-loop containing nucleoside triphosphate hydrolases"/>
    <property type="match status" value="1"/>
</dbReference>
<sequence>MDGLSAAANVVAVIQLTGTIWSLCSDYLKQAKNAKKDIQRLQGELVGLETVLDGAHSLLKGPNSDKLTVSQKFSNELGKCSLQLHNLKAKLEDKPDTRKRDRIIHSWRFRSLKWPFESKDIDNIVRDIFKFRETLSTSLNIDQTMLLLQNFTLINSEEQFKILDWISSEPYGKHHNTVNEARTDGTCEWLLQHEKFQEWENSNSSAVLWLQGSPGSGKTFLASKVIDHVQRQLETAPNHGFAFFYCNRNETGRREPLSILRSYVRQLSTATSISNGIRKGLKDLYQDMRMKSSDIGFDTCKQQLHEAVSLYDKTTIVLDALDECEPDSRFQIIDMINSLLSHSKRVNVFVSSRRDRDIRNIFSKTPNIEIQASDNEKDIQSFVDSEISKHQNWKEMPLPLKQDIVDVLLNHSGEMFQWAYLQIKQILDLESEEAIRDRLGKLPSGLKATYDEIYGKIKSRNEYDKALADRAFVWVMSAWRPLTSMELLLAIRCSFEGTLCMGSVITESQLLHLCNNLLVLDSQRKVWRFSHLSVAEYFENNYWTRQQAHCYIAKVCLAYLIEAYKDPKAENNHDSRDDWLGHYSQHFWISHVEAQKEEEPDPVLHELLKTVLGYPKEGILHYRR</sequence>
<dbReference type="PANTHER" id="PTHR10039:SF16">
    <property type="entry name" value="GPI INOSITOL-DEACYLASE"/>
    <property type="match status" value="1"/>
</dbReference>
<proteinExistence type="predicted"/>
<evidence type="ECO:0000313" key="5">
    <source>
        <dbReference type="Proteomes" id="UP000509510"/>
    </source>
</evidence>
<dbReference type="InterPro" id="IPR056884">
    <property type="entry name" value="NPHP3-like_N"/>
</dbReference>
<keyword evidence="1" id="KW-0677">Repeat</keyword>
<gene>
    <name evidence="4" type="ORF">TRUGW13939_04506</name>
</gene>
<dbReference type="GeneID" id="55992007"/>
<dbReference type="OrthoDB" id="4351184at2759"/>
<accession>A0A7H8QTS7</accession>
<dbReference type="PANTHER" id="PTHR10039">
    <property type="entry name" value="AMELOGENIN"/>
    <property type="match status" value="1"/>
</dbReference>
<feature type="domain" description="Nephrocystin 3-like N-terminal" evidence="3">
    <location>
        <begin position="185"/>
        <end position="353"/>
    </location>
</feature>
<dbReference type="InterPro" id="IPR027417">
    <property type="entry name" value="P-loop_NTPase"/>
</dbReference>
<feature type="coiled-coil region" evidence="2">
    <location>
        <begin position="24"/>
        <end position="51"/>
    </location>
</feature>
<evidence type="ECO:0000256" key="2">
    <source>
        <dbReference type="SAM" id="Coils"/>
    </source>
</evidence>
<dbReference type="Pfam" id="PF24883">
    <property type="entry name" value="NPHP3_N"/>
    <property type="match status" value="1"/>
</dbReference>
<evidence type="ECO:0000256" key="1">
    <source>
        <dbReference type="ARBA" id="ARBA00022737"/>
    </source>
</evidence>
<organism evidence="4 5">
    <name type="scientific">Talaromyces rugulosus</name>
    <name type="common">Penicillium rugulosum</name>
    <dbReference type="NCBI Taxonomy" id="121627"/>
    <lineage>
        <taxon>Eukaryota</taxon>
        <taxon>Fungi</taxon>
        <taxon>Dikarya</taxon>
        <taxon>Ascomycota</taxon>
        <taxon>Pezizomycotina</taxon>
        <taxon>Eurotiomycetes</taxon>
        <taxon>Eurotiomycetidae</taxon>
        <taxon>Eurotiales</taxon>
        <taxon>Trichocomaceae</taxon>
        <taxon>Talaromyces</taxon>
        <taxon>Talaromyces sect. Islandici</taxon>
    </lineage>
</organism>
<dbReference type="RefSeq" id="XP_035343572.1">
    <property type="nucleotide sequence ID" value="XM_035487679.1"/>
</dbReference>
<keyword evidence="2" id="KW-0175">Coiled coil</keyword>
<protein>
    <recommendedName>
        <fullName evidence="3">Nephrocystin 3-like N-terminal domain-containing protein</fullName>
    </recommendedName>
</protein>
<reference evidence="5" key="1">
    <citation type="submission" date="2020-06" db="EMBL/GenBank/DDBJ databases">
        <title>A chromosome-scale genome assembly of Talaromyces rugulosus W13939.</title>
        <authorList>
            <person name="Wang B."/>
            <person name="Guo L."/>
            <person name="Ye K."/>
            <person name="Wang L."/>
        </authorList>
    </citation>
    <scope>NUCLEOTIDE SEQUENCE [LARGE SCALE GENOMIC DNA]</scope>
    <source>
        <strain evidence="5">W13939</strain>
    </source>
</reference>
<evidence type="ECO:0000313" key="4">
    <source>
        <dbReference type="EMBL" id="QKX57394.1"/>
    </source>
</evidence>
<evidence type="ECO:0000259" key="3">
    <source>
        <dbReference type="Pfam" id="PF24883"/>
    </source>
</evidence>
<dbReference type="Proteomes" id="UP000509510">
    <property type="component" value="Chromosome II"/>
</dbReference>